<sequence length="158" mass="17509">MMVSGLQINTQARQPWSHSSSRSENISSACGNQGEEEGKESIQGVKLLGYLQAWCRVSERPQACWRRGGGGGEGLSLGSRVRGASVSFRGAASLSPSGDKEGSWLPWSQPMKTRSAVIRRYLMEVKSRRRRRRSEEFRLITCVARLPASPWPQTLGFP</sequence>
<protein>
    <submittedName>
        <fullName evidence="2">Uncharacterized protein</fullName>
    </submittedName>
</protein>
<feature type="compositionally biased region" description="Low complexity" evidence="1">
    <location>
        <begin position="17"/>
        <end position="28"/>
    </location>
</feature>
<dbReference type="EMBL" id="JAHRIP010084770">
    <property type="protein sequence ID" value="MEQ2313575.1"/>
    <property type="molecule type" value="Genomic_DNA"/>
</dbReference>
<comment type="caution">
    <text evidence="2">The sequence shown here is derived from an EMBL/GenBank/DDBJ whole genome shotgun (WGS) entry which is preliminary data.</text>
</comment>
<evidence type="ECO:0000313" key="3">
    <source>
        <dbReference type="Proteomes" id="UP001469553"/>
    </source>
</evidence>
<feature type="compositionally biased region" description="Polar residues" evidence="1">
    <location>
        <begin position="1"/>
        <end position="16"/>
    </location>
</feature>
<proteinExistence type="predicted"/>
<evidence type="ECO:0000313" key="2">
    <source>
        <dbReference type="EMBL" id="MEQ2313575.1"/>
    </source>
</evidence>
<organism evidence="2 3">
    <name type="scientific">Ameca splendens</name>
    <dbReference type="NCBI Taxonomy" id="208324"/>
    <lineage>
        <taxon>Eukaryota</taxon>
        <taxon>Metazoa</taxon>
        <taxon>Chordata</taxon>
        <taxon>Craniata</taxon>
        <taxon>Vertebrata</taxon>
        <taxon>Euteleostomi</taxon>
        <taxon>Actinopterygii</taxon>
        <taxon>Neopterygii</taxon>
        <taxon>Teleostei</taxon>
        <taxon>Neoteleostei</taxon>
        <taxon>Acanthomorphata</taxon>
        <taxon>Ovalentaria</taxon>
        <taxon>Atherinomorphae</taxon>
        <taxon>Cyprinodontiformes</taxon>
        <taxon>Goodeidae</taxon>
        <taxon>Ameca</taxon>
    </lineage>
</organism>
<accession>A0ABV1A5U8</accession>
<dbReference type="Proteomes" id="UP001469553">
    <property type="component" value="Unassembled WGS sequence"/>
</dbReference>
<keyword evidence="3" id="KW-1185">Reference proteome</keyword>
<gene>
    <name evidence="2" type="ORF">AMECASPLE_003344</name>
</gene>
<feature type="region of interest" description="Disordered" evidence="1">
    <location>
        <begin position="1"/>
        <end position="37"/>
    </location>
</feature>
<name>A0ABV1A5U8_9TELE</name>
<reference evidence="2 3" key="1">
    <citation type="submission" date="2021-06" db="EMBL/GenBank/DDBJ databases">
        <authorList>
            <person name="Palmer J.M."/>
        </authorList>
    </citation>
    <scope>NUCLEOTIDE SEQUENCE [LARGE SCALE GENOMIC DNA]</scope>
    <source>
        <strain evidence="2 3">AS_MEX2019</strain>
        <tissue evidence="2">Muscle</tissue>
    </source>
</reference>
<evidence type="ECO:0000256" key="1">
    <source>
        <dbReference type="SAM" id="MobiDB-lite"/>
    </source>
</evidence>